<reference evidence="2" key="1">
    <citation type="submission" date="2022-10" db="EMBL/GenBank/DDBJ databases">
        <title>Luteolibacter sp. GHJ8, whole genome shotgun sequencing project.</title>
        <authorList>
            <person name="Zhao G."/>
            <person name="Shen L."/>
        </authorList>
    </citation>
    <scope>NUCLEOTIDE SEQUENCE</scope>
    <source>
        <strain evidence="2">GHJ8</strain>
    </source>
</reference>
<dbReference type="RefSeq" id="WP_264515327.1">
    <property type="nucleotide sequence ID" value="NZ_JAPDDR010000010.1"/>
</dbReference>
<evidence type="ECO:0000313" key="3">
    <source>
        <dbReference type="Proteomes" id="UP001165653"/>
    </source>
</evidence>
<dbReference type="EMBL" id="JAPDDR010000010">
    <property type="protein sequence ID" value="MCW1915771.1"/>
    <property type="molecule type" value="Genomic_DNA"/>
</dbReference>
<evidence type="ECO:0000259" key="1">
    <source>
        <dbReference type="SMART" id="SM00479"/>
    </source>
</evidence>
<gene>
    <name evidence="2" type="ORF">OJ996_19450</name>
</gene>
<keyword evidence="3" id="KW-1185">Reference proteome</keyword>
<keyword evidence="2" id="KW-0378">Hydrolase</keyword>
<dbReference type="SUPFAM" id="SSF53098">
    <property type="entry name" value="Ribonuclease H-like"/>
    <property type="match status" value="1"/>
</dbReference>
<name>A0ABT3G7D7_9BACT</name>
<dbReference type="InterPro" id="IPR012337">
    <property type="entry name" value="RNaseH-like_sf"/>
</dbReference>
<feature type="domain" description="Exonuclease" evidence="1">
    <location>
        <begin position="12"/>
        <end position="183"/>
    </location>
</feature>
<keyword evidence="2" id="KW-0540">Nuclease</keyword>
<sequence>MLPWRVLIGECQFTAIDFESAGAARGQTDVPVQVGLARWSLAAGHGENFVSYLASDAPIQWSARKVHGIRDEDLAGAPGLLSLWPELKRHLAGAVVVAHGKGTEKRFLRAFPGHGFGPWVDTLLLARAAWPELSDHSLSALCEARGLSPRVATMIPSRRWHDALYDAAASLILLEDVVESFDLKEKPVEWLLEPDTRGWHRLRGS</sequence>
<dbReference type="InterPro" id="IPR013520">
    <property type="entry name" value="Ribonucl_H"/>
</dbReference>
<dbReference type="CDD" id="cd06127">
    <property type="entry name" value="DEDDh"/>
    <property type="match status" value="1"/>
</dbReference>
<protein>
    <submittedName>
        <fullName evidence="2">3'-5' exonuclease</fullName>
    </submittedName>
</protein>
<comment type="caution">
    <text evidence="2">The sequence shown here is derived from an EMBL/GenBank/DDBJ whole genome shotgun (WGS) entry which is preliminary data.</text>
</comment>
<evidence type="ECO:0000313" key="2">
    <source>
        <dbReference type="EMBL" id="MCW1915771.1"/>
    </source>
</evidence>
<dbReference type="Proteomes" id="UP001165653">
    <property type="component" value="Unassembled WGS sequence"/>
</dbReference>
<dbReference type="InterPro" id="IPR036397">
    <property type="entry name" value="RNaseH_sf"/>
</dbReference>
<dbReference type="Gene3D" id="3.30.420.10">
    <property type="entry name" value="Ribonuclease H-like superfamily/Ribonuclease H"/>
    <property type="match status" value="1"/>
</dbReference>
<organism evidence="2 3">
    <name type="scientific">Luteolibacter rhizosphaerae</name>
    <dbReference type="NCBI Taxonomy" id="2989719"/>
    <lineage>
        <taxon>Bacteria</taxon>
        <taxon>Pseudomonadati</taxon>
        <taxon>Verrucomicrobiota</taxon>
        <taxon>Verrucomicrobiia</taxon>
        <taxon>Verrucomicrobiales</taxon>
        <taxon>Verrucomicrobiaceae</taxon>
        <taxon>Luteolibacter</taxon>
    </lineage>
</organism>
<dbReference type="GO" id="GO:0004527">
    <property type="term" value="F:exonuclease activity"/>
    <property type="evidence" value="ECO:0007669"/>
    <property type="project" value="UniProtKB-KW"/>
</dbReference>
<proteinExistence type="predicted"/>
<keyword evidence="2" id="KW-0269">Exonuclease</keyword>
<accession>A0ABT3G7D7</accession>
<dbReference type="SMART" id="SM00479">
    <property type="entry name" value="EXOIII"/>
    <property type="match status" value="1"/>
</dbReference>
<dbReference type="Pfam" id="PF00929">
    <property type="entry name" value="RNase_T"/>
    <property type="match status" value="1"/>
</dbReference>